<keyword evidence="2" id="KW-0808">Transferase</keyword>
<feature type="domain" description="N-acetyltransferase" evidence="1">
    <location>
        <begin position="1"/>
        <end position="98"/>
    </location>
</feature>
<reference evidence="2 3" key="1">
    <citation type="submission" date="2018-04" db="EMBL/GenBank/DDBJ databases">
        <title>Pseudomonas sp. nov., isolated from mangrove soil.</title>
        <authorList>
            <person name="Chen C."/>
        </authorList>
    </citation>
    <scope>NUCLEOTIDE SEQUENCE [LARGE SCALE GENOMIC DNA]</scope>
    <source>
        <strain evidence="2 3">TC-11</strain>
    </source>
</reference>
<dbReference type="Pfam" id="PF13508">
    <property type="entry name" value="Acetyltransf_7"/>
    <property type="match status" value="1"/>
</dbReference>
<evidence type="ECO:0000313" key="3">
    <source>
        <dbReference type="Proteomes" id="UP000244064"/>
    </source>
</evidence>
<organism evidence="2 3">
    <name type="scientific">Pseudomonas mangrovi</name>
    <dbReference type="NCBI Taxonomy" id="2161748"/>
    <lineage>
        <taxon>Bacteria</taxon>
        <taxon>Pseudomonadati</taxon>
        <taxon>Pseudomonadota</taxon>
        <taxon>Gammaproteobacteria</taxon>
        <taxon>Pseudomonadales</taxon>
        <taxon>Pseudomonadaceae</taxon>
        <taxon>Pseudomonas</taxon>
    </lineage>
</organism>
<dbReference type="Proteomes" id="UP000244064">
    <property type="component" value="Unassembled WGS sequence"/>
</dbReference>
<dbReference type="SUPFAM" id="SSF55729">
    <property type="entry name" value="Acyl-CoA N-acyltransferases (Nat)"/>
    <property type="match status" value="1"/>
</dbReference>
<sequence length="113" mass="12415">MRIKDASQVWVLRDAQIRGGLCLRPVAEGHWLSGLLVDADRRRRGLAGQLLAQVRASVEGPLWLFCAPALGNFYRARGFRDCQTLPPALASRLARYARSKSLLALCNAGPDPC</sequence>
<dbReference type="InterPro" id="IPR000182">
    <property type="entry name" value="GNAT_dom"/>
</dbReference>
<protein>
    <submittedName>
        <fullName evidence="2">GNAT family N-acetyltransferase</fullName>
    </submittedName>
</protein>
<proteinExistence type="predicted"/>
<keyword evidence="3" id="KW-1185">Reference proteome</keyword>
<comment type="caution">
    <text evidence="2">The sequence shown here is derived from an EMBL/GenBank/DDBJ whole genome shotgun (WGS) entry which is preliminary data.</text>
</comment>
<evidence type="ECO:0000259" key="1">
    <source>
        <dbReference type="PROSITE" id="PS51186"/>
    </source>
</evidence>
<dbReference type="PROSITE" id="PS51186">
    <property type="entry name" value="GNAT"/>
    <property type="match status" value="1"/>
</dbReference>
<gene>
    <name evidence="2" type="ORF">DBO85_15395</name>
</gene>
<accession>A0A2T5P856</accession>
<dbReference type="AlphaFoldDB" id="A0A2T5P856"/>
<dbReference type="GO" id="GO:0016747">
    <property type="term" value="F:acyltransferase activity, transferring groups other than amino-acyl groups"/>
    <property type="evidence" value="ECO:0007669"/>
    <property type="project" value="InterPro"/>
</dbReference>
<evidence type="ECO:0000313" key="2">
    <source>
        <dbReference type="EMBL" id="PTU73887.1"/>
    </source>
</evidence>
<name>A0A2T5P856_9PSED</name>
<dbReference type="Gene3D" id="3.40.630.30">
    <property type="match status" value="1"/>
</dbReference>
<dbReference type="EMBL" id="QASN01000020">
    <property type="protein sequence ID" value="PTU73887.1"/>
    <property type="molecule type" value="Genomic_DNA"/>
</dbReference>
<dbReference type="OrthoDB" id="8780005at2"/>
<dbReference type="InterPro" id="IPR016181">
    <property type="entry name" value="Acyl_CoA_acyltransferase"/>
</dbReference>